<dbReference type="InterPro" id="IPR013783">
    <property type="entry name" value="Ig-like_fold"/>
</dbReference>
<organism evidence="2 3">
    <name type="scientific">Candidatus Woesebacteria bacterium RIFOXYA1_FULL_40_18</name>
    <dbReference type="NCBI Taxonomy" id="1802532"/>
    <lineage>
        <taxon>Bacteria</taxon>
        <taxon>Candidatus Woeseibacteriota</taxon>
    </lineage>
</organism>
<evidence type="ECO:0008006" key="4">
    <source>
        <dbReference type="Google" id="ProtNLM"/>
    </source>
</evidence>
<evidence type="ECO:0000313" key="2">
    <source>
        <dbReference type="EMBL" id="OGM76591.1"/>
    </source>
</evidence>
<protein>
    <recommendedName>
        <fullName evidence="4">DUF5666 domain-containing protein</fullName>
    </recommendedName>
</protein>
<dbReference type="AlphaFoldDB" id="A0A1F8CK10"/>
<name>A0A1F8CK10_9BACT</name>
<proteinExistence type="predicted"/>
<feature type="region of interest" description="Disordered" evidence="1">
    <location>
        <begin position="34"/>
        <end position="56"/>
    </location>
</feature>
<dbReference type="STRING" id="1802532.A2210_01820"/>
<gene>
    <name evidence="2" type="ORF">A2210_01820</name>
</gene>
<evidence type="ECO:0000256" key="1">
    <source>
        <dbReference type="SAM" id="MobiDB-lite"/>
    </source>
</evidence>
<comment type="caution">
    <text evidence="2">The sequence shown here is derived from an EMBL/GenBank/DDBJ whole genome shotgun (WGS) entry which is preliminary data.</text>
</comment>
<feature type="compositionally biased region" description="Polar residues" evidence="1">
    <location>
        <begin position="34"/>
        <end position="54"/>
    </location>
</feature>
<dbReference type="Gene3D" id="2.60.40.10">
    <property type="entry name" value="Immunoglobulins"/>
    <property type="match status" value="1"/>
</dbReference>
<sequence>MRKEIFFAILAGSILGLIIAFGVWRANIALSNRTNGNSSASQTPSPKPESSITLASPEDGAVITQNTVKISGLTKPNSQVVISTENADYIVKTEAGGAFESEIELTAGVNQLVISAFSENRESVSINLVLVYSSEFAKAINTPSPTPASESSSATDSIRERVQQKVDEVLKKPKAFIGTITDISENTLQIKTATGEIKQSSTTPDTVFVNSVKTAKEVKLADLAIGDFVVAMGLKNGNEVLEAKRVLITSPVLEPKIKVSMGDGSEVTTAKNTLVFLFGDNKMTKTKTANLKDESRIIYVTDEVDGKTSVRTVFILE</sequence>
<reference evidence="2 3" key="1">
    <citation type="journal article" date="2016" name="Nat. Commun.">
        <title>Thousands of microbial genomes shed light on interconnected biogeochemical processes in an aquifer system.</title>
        <authorList>
            <person name="Anantharaman K."/>
            <person name="Brown C.T."/>
            <person name="Hug L.A."/>
            <person name="Sharon I."/>
            <person name="Castelle C.J."/>
            <person name="Probst A.J."/>
            <person name="Thomas B.C."/>
            <person name="Singh A."/>
            <person name="Wilkins M.J."/>
            <person name="Karaoz U."/>
            <person name="Brodie E.L."/>
            <person name="Williams K.H."/>
            <person name="Hubbard S.S."/>
            <person name="Banfield J.F."/>
        </authorList>
    </citation>
    <scope>NUCLEOTIDE SEQUENCE [LARGE SCALE GENOMIC DNA]</scope>
</reference>
<accession>A0A1F8CK10</accession>
<dbReference type="EMBL" id="MGHS01000023">
    <property type="protein sequence ID" value="OGM76591.1"/>
    <property type="molecule type" value="Genomic_DNA"/>
</dbReference>
<evidence type="ECO:0000313" key="3">
    <source>
        <dbReference type="Proteomes" id="UP000177855"/>
    </source>
</evidence>
<dbReference type="Proteomes" id="UP000177855">
    <property type="component" value="Unassembled WGS sequence"/>
</dbReference>